<evidence type="ECO:0000256" key="1">
    <source>
        <dbReference type="SAM" id="MobiDB-lite"/>
    </source>
</evidence>
<feature type="region of interest" description="Disordered" evidence="1">
    <location>
        <begin position="50"/>
        <end position="94"/>
    </location>
</feature>
<dbReference type="KEGG" id="rmar:GBA65_10635"/>
<keyword evidence="5" id="KW-1185">Reference proteome</keyword>
<keyword evidence="2" id="KW-1133">Transmembrane helix</keyword>
<dbReference type="AlphaFoldDB" id="A0A6G8PXH2"/>
<evidence type="ECO:0000256" key="2">
    <source>
        <dbReference type="SAM" id="Phobius"/>
    </source>
</evidence>
<gene>
    <name evidence="4" type="ORF">GBA65_10635</name>
</gene>
<organism evidence="4 5">
    <name type="scientific">Rubrobacter marinus</name>
    <dbReference type="NCBI Taxonomy" id="2653852"/>
    <lineage>
        <taxon>Bacteria</taxon>
        <taxon>Bacillati</taxon>
        <taxon>Actinomycetota</taxon>
        <taxon>Rubrobacteria</taxon>
        <taxon>Rubrobacterales</taxon>
        <taxon>Rubrobacteraceae</taxon>
        <taxon>Rubrobacter</taxon>
    </lineage>
</organism>
<evidence type="ECO:0000313" key="4">
    <source>
        <dbReference type="EMBL" id="QIN78903.1"/>
    </source>
</evidence>
<dbReference type="Proteomes" id="UP000502706">
    <property type="component" value="Chromosome"/>
</dbReference>
<evidence type="ECO:0000259" key="3">
    <source>
        <dbReference type="Pfam" id="PF14257"/>
    </source>
</evidence>
<protein>
    <submittedName>
        <fullName evidence="4">DUF4349 domain-containing protein</fullName>
    </submittedName>
</protein>
<dbReference type="Pfam" id="PF14257">
    <property type="entry name" value="DUF4349"/>
    <property type="match status" value="1"/>
</dbReference>
<dbReference type="InterPro" id="IPR025645">
    <property type="entry name" value="DUF4349"/>
</dbReference>
<proteinExistence type="predicted"/>
<feature type="transmembrane region" description="Helical" evidence="2">
    <location>
        <begin position="245"/>
        <end position="276"/>
    </location>
</feature>
<evidence type="ECO:0000313" key="5">
    <source>
        <dbReference type="Proteomes" id="UP000502706"/>
    </source>
</evidence>
<sequence>MRGCWRGRGAVVGFVGGSGLSGDRLRPDARGRGGLVRRRRCLVRRAAGRRWGRGGPAGRPAGLRRREDRQDGRARSAVRGRPRRRLAGAGGRRAVRGERYKLARGRRGRWGHGRPRPLCAVPGVRGGARGVAGLGEVTTDTVGGEDVTEEFVDLESRERNLLAAEDGLLGLYGEVESVDDALAIERELTDLRGQIETVQGRIQFLEDRATTSRIALGIQPVRGPATPEPALEPVRAVAAAWEASLAFLGTVAGAVISVVVFGWWLLPALVAASVWWRRRTRRASPAEGP</sequence>
<keyword evidence="2" id="KW-0472">Membrane</keyword>
<feature type="compositionally biased region" description="Basic residues" evidence="1">
    <location>
        <begin position="76"/>
        <end position="86"/>
    </location>
</feature>
<feature type="compositionally biased region" description="Basic and acidic residues" evidence="1">
    <location>
        <begin position="64"/>
        <end position="74"/>
    </location>
</feature>
<accession>A0A6G8PXH2</accession>
<feature type="domain" description="DUF4349" evidence="3">
    <location>
        <begin position="130"/>
        <end position="276"/>
    </location>
</feature>
<dbReference type="EMBL" id="CP045121">
    <property type="protein sequence ID" value="QIN78903.1"/>
    <property type="molecule type" value="Genomic_DNA"/>
</dbReference>
<reference evidence="4 5" key="1">
    <citation type="submission" date="2019-10" db="EMBL/GenBank/DDBJ databases">
        <title>Rubrobacter sp nov SCSIO 52915 isolated from a deep-sea sediment in the South China Sea.</title>
        <authorList>
            <person name="Chen R.W."/>
        </authorList>
    </citation>
    <scope>NUCLEOTIDE SEQUENCE [LARGE SCALE GENOMIC DNA]</scope>
    <source>
        <strain evidence="4 5">SCSIO 52915</strain>
    </source>
</reference>
<keyword evidence="2" id="KW-0812">Transmembrane</keyword>
<name>A0A6G8PXH2_9ACTN</name>